<dbReference type="PANTHER" id="PTHR10039">
    <property type="entry name" value="AMELOGENIN"/>
    <property type="match status" value="1"/>
</dbReference>
<feature type="domain" description="Nephrocystin 3-like N-terminal" evidence="3">
    <location>
        <begin position="349"/>
        <end position="529"/>
    </location>
</feature>
<feature type="compositionally biased region" description="Pro residues" evidence="2">
    <location>
        <begin position="1262"/>
        <end position="1277"/>
    </location>
</feature>
<proteinExistence type="predicted"/>
<reference evidence="4" key="1">
    <citation type="submission" date="2023-06" db="EMBL/GenBank/DDBJ databases">
        <title>Genome-scale phylogeny and comparative genomics of the fungal order Sordariales.</title>
        <authorList>
            <consortium name="Lawrence Berkeley National Laboratory"/>
            <person name="Hensen N."/>
            <person name="Bonometti L."/>
            <person name="Westerberg I."/>
            <person name="Brannstrom I.O."/>
            <person name="Guillou S."/>
            <person name="Cros-Aarteil S."/>
            <person name="Calhoun S."/>
            <person name="Haridas S."/>
            <person name="Kuo A."/>
            <person name="Mondo S."/>
            <person name="Pangilinan J."/>
            <person name="Riley R."/>
            <person name="Labutti K."/>
            <person name="Andreopoulos B."/>
            <person name="Lipzen A."/>
            <person name="Chen C."/>
            <person name="Yanf M."/>
            <person name="Daum C."/>
            <person name="Ng V."/>
            <person name="Clum A."/>
            <person name="Steindorff A."/>
            <person name="Ohm R."/>
            <person name="Martin F."/>
            <person name="Silar P."/>
            <person name="Natvig D."/>
            <person name="Lalanne C."/>
            <person name="Gautier V."/>
            <person name="Ament-Velasquez S.L."/>
            <person name="Kruys A."/>
            <person name="Hutchinson M.I."/>
            <person name="Powell A.J."/>
            <person name="Barry K."/>
            <person name="Miller A.N."/>
            <person name="Grigoriev I.V."/>
            <person name="Debuchy R."/>
            <person name="Gladieux P."/>
            <person name="Thoren M.H."/>
            <person name="Johannesson H."/>
        </authorList>
    </citation>
    <scope>NUCLEOTIDE SEQUENCE</scope>
    <source>
        <strain evidence="4">CBS 307.81</strain>
    </source>
</reference>
<gene>
    <name evidence="4" type="ORF">QBC41DRAFT_399337</name>
</gene>
<feature type="compositionally biased region" description="Polar residues" evidence="2">
    <location>
        <begin position="1286"/>
        <end position="1299"/>
    </location>
</feature>
<evidence type="ECO:0000256" key="2">
    <source>
        <dbReference type="SAM" id="MobiDB-lite"/>
    </source>
</evidence>
<comment type="caution">
    <text evidence="4">The sequence shown here is derived from an EMBL/GenBank/DDBJ whole genome shotgun (WGS) entry which is preliminary data.</text>
</comment>
<dbReference type="PANTHER" id="PTHR10039:SF14">
    <property type="entry name" value="NACHT DOMAIN-CONTAINING PROTEIN"/>
    <property type="match status" value="1"/>
</dbReference>
<accession>A0AA39Z839</accession>
<feature type="compositionally biased region" description="Basic and acidic residues" evidence="2">
    <location>
        <begin position="1112"/>
        <end position="1139"/>
    </location>
</feature>
<organism evidence="4 5">
    <name type="scientific">Cercophora samala</name>
    <dbReference type="NCBI Taxonomy" id="330535"/>
    <lineage>
        <taxon>Eukaryota</taxon>
        <taxon>Fungi</taxon>
        <taxon>Dikarya</taxon>
        <taxon>Ascomycota</taxon>
        <taxon>Pezizomycotina</taxon>
        <taxon>Sordariomycetes</taxon>
        <taxon>Sordariomycetidae</taxon>
        <taxon>Sordariales</taxon>
        <taxon>Lasiosphaeriaceae</taxon>
        <taxon>Cercophora</taxon>
    </lineage>
</organism>
<feature type="compositionally biased region" description="Basic and acidic residues" evidence="2">
    <location>
        <begin position="1318"/>
        <end position="1331"/>
    </location>
</feature>
<feature type="non-terminal residue" evidence="4">
    <location>
        <position position="1"/>
    </location>
</feature>
<dbReference type="Gene3D" id="3.40.50.1820">
    <property type="entry name" value="alpha/beta hydrolase"/>
    <property type="match status" value="1"/>
</dbReference>
<feature type="compositionally biased region" description="Basic and acidic residues" evidence="2">
    <location>
        <begin position="1244"/>
        <end position="1256"/>
    </location>
</feature>
<feature type="region of interest" description="Disordered" evidence="2">
    <location>
        <begin position="868"/>
        <end position="899"/>
    </location>
</feature>
<evidence type="ECO:0000256" key="1">
    <source>
        <dbReference type="ARBA" id="ARBA00022737"/>
    </source>
</evidence>
<feature type="compositionally biased region" description="Low complexity" evidence="2">
    <location>
        <begin position="1008"/>
        <end position="1018"/>
    </location>
</feature>
<dbReference type="SUPFAM" id="SSF53474">
    <property type="entry name" value="alpha/beta-Hydrolases"/>
    <property type="match status" value="1"/>
</dbReference>
<feature type="non-terminal residue" evidence="4">
    <location>
        <position position="1382"/>
    </location>
</feature>
<evidence type="ECO:0000313" key="4">
    <source>
        <dbReference type="EMBL" id="KAK0665944.1"/>
    </source>
</evidence>
<dbReference type="Pfam" id="PF24883">
    <property type="entry name" value="NPHP3_N"/>
    <property type="match status" value="1"/>
</dbReference>
<dbReference type="Gene3D" id="3.40.50.300">
    <property type="entry name" value="P-loop containing nucleotide triphosphate hydrolases"/>
    <property type="match status" value="1"/>
</dbReference>
<dbReference type="InterPro" id="IPR027417">
    <property type="entry name" value="P-loop_NTPase"/>
</dbReference>
<dbReference type="InterPro" id="IPR056884">
    <property type="entry name" value="NPHP3-like_N"/>
</dbReference>
<feature type="compositionally biased region" description="Basic residues" evidence="2">
    <location>
        <begin position="1341"/>
        <end position="1353"/>
    </location>
</feature>
<name>A0AA39Z839_9PEZI</name>
<dbReference type="EMBL" id="JAULSY010000098">
    <property type="protein sequence ID" value="KAK0665944.1"/>
    <property type="molecule type" value="Genomic_DNA"/>
</dbReference>
<feature type="region of interest" description="Disordered" evidence="2">
    <location>
        <begin position="1000"/>
        <end position="1353"/>
    </location>
</feature>
<sequence length="1382" mass="155520">VDSVQRFWQLPHRITGGFRQDHQVFSDLLLLHPKQMNEETNVKIKAELIFVAGLGGHYLETWQAVDNTIWPRDLLHLKRYGVDDVRVWSFHYNTTLRGSSAAAKIDDHARELLGRIMIKLVGNWIWAPESDGSDGNMALQLKPIIFIGHSLGGMLIKRAMLIANTEENYKILWDATRGAMFFAVPHHGLDRQDWRHYLKTVLNINSPIPGLKPRSTMEAQAIMNSETLFRITDEFRRLQEYLFFVNYIEGNLMPGLEAPLVDEGRGWMDAPRKLQFKLEGHHLGICKFEKKNHHAQITGGFDIVVSHLKHLMDASKALEHIGDEAKAALESLCPTGFHGYFMAKQATRGTCQWIAERKEFRDWAGKEKESRMLWIQGPPASGKSFLTRHIITDLIPPSTSQKVAHCFLDESMPGRRTLVDLLRATLHHALRVEPELIQHYLVPPYKKAIRTLQIPFSDSVIWTQQILVPLWPQVVAEVTARGLLTVVVDGFDEMSRQCQDGFFACIDDFEAKAESQEHKENLKLLLVSREDGKAKARKDFQHYTITRDDIRQDVEKTVMAALTNPDNWEGPDLEFVERRLKSLDKNQVEQIREIIVDNSGGDHHLAKLKAQELFSSLVVEPLNTTIALAKELPSDTSGLYDRILMRTQQDSTYLPFVKHILRWAAFQAEPLKEAELNTALAFSMARDQAPARQITTHELESFQRLVGSTRLMIEKHGRRLVEIREGVLQPVDPTLKNCLTKPSSDGLLHLEEDTSHAALASICIDYLTLPYFEDSRKPTADSLDGKVKKRMEEHAFSRYAALHWDGHVEAAGPAWHAVEGHTICARELLEDETTHFSISCSEIRWYLKQRTMQGFPLVYQDTSHEAIAPTSGVDSSPNAESLEESPDVSPNTPFEESGTFAEIGEGTRGMKRKNEVLTLPQQQVGESVQGITTRPITTQPSIDPTPPSRHGDAISQVGEREEIALEIDKTFQNLVDVSYKPSQPPRGLDRHEVVEWGETPRAVEGHPQQNTTTQTHTQLSGVANPPRTKLPAPEKEAQRTVGGIDTAQLPRQTKPKDTLALQRDTHGVSNSLAEKPTMNVEPTGSLPAAAARHVDTKPKPSYNPPILPSDRGLSDKAGQTEDKRQQEKRSFYERLKQDPHLINLVPQPPNINLDTKRDPLSALPTDTTPINTSQASRPKPTVQHNLPQVAPLPPPPQPNPPRLEPAVEPRSKAIHNVKRPEEATTAPIRPPVPQNSRTMTTTKRLNELEDPLKSEYIKNPAPARPPSPTRPPPPTLPPTSTRRSDSIPNKNPTLWNDPQQIVDPRQRPILPPRQPTADSDRPSEDGSERSESVAGDTPAQKGKRSLLRRALHKTAKRVDETVERTKNKLGMFPSFELMARAC</sequence>
<feature type="compositionally biased region" description="Polar residues" evidence="2">
    <location>
        <begin position="1164"/>
        <end position="1176"/>
    </location>
</feature>
<dbReference type="InterPro" id="IPR029058">
    <property type="entry name" value="AB_hydrolase_fold"/>
</dbReference>
<keyword evidence="5" id="KW-1185">Reference proteome</keyword>
<dbReference type="Proteomes" id="UP001174997">
    <property type="component" value="Unassembled WGS sequence"/>
</dbReference>
<feature type="compositionally biased region" description="Polar residues" evidence="2">
    <location>
        <begin position="1234"/>
        <end position="1243"/>
    </location>
</feature>
<evidence type="ECO:0000259" key="3">
    <source>
        <dbReference type="Pfam" id="PF24883"/>
    </source>
</evidence>
<evidence type="ECO:0000313" key="5">
    <source>
        <dbReference type="Proteomes" id="UP001174997"/>
    </source>
</evidence>
<feature type="compositionally biased region" description="Pro residues" evidence="2">
    <location>
        <begin position="1190"/>
        <end position="1203"/>
    </location>
</feature>
<protein>
    <recommendedName>
        <fullName evidence="3">Nephrocystin 3-like N-terminal domain-containing protein</fullName>
    </recommendedName>
</protein>
<keyword evidence="1" id="KW-0677">Repeat</keyword>